<reference evidence="2" key="1">
    <citation type="submission" date="2020-05" db="EMBL/GenBank/DDBJ databases">
        <title>Phylogenomic resolution of chytrid fungi.</title>
        <authorList>
            <person name="Stajich J.E."/>
            <person name="Amses K."/>
            <person name="Simmons R."/>
            <person name="Seto K."/>
            <person name="Myers J."/>
            <person name="Bonds A."/>
            <person name="Quandt C.A."/>
            <person name="Barry K."/>
            <person name="Liu P."/>
            <person name="Grigoriev I."/>
            <person name="Longcore J.E."/>
            <person name="James T.Y."/>
        </authorList>
    </citation>
    <scope>NUCLEOTIDE SEQUENCE</scope>
    <source>
        <strain evidence="2">JEL0318</strain>
    </source>
</reference>
<keyword evidence="3" id="KW-1185">Reference proteome</keyword>
<dbReference type="PANTHER" id="PTHR40460">
    <property type="entry name" value="CHROMOSOME 1, WHOLE GENOME SHOTGUN SEQUENCE"/>
    <property type="match status" value="1"/>
</dbReference>
<evidence type="ECO:0000256" key="1">
    <source>
        <dbReference type="SAM" id="MobiDB-lite"/>
    </source>
</evidence>
<protein>
    <recommendedName>
        <fullName evidence="4">CsbD-like domain-containing protein</fullName>
    </recommendedName>
</protein>
<accession>A0AAD5X3P3</accession>
<dbReference type="InterPro" id="IPR036629">
    <property type="entry name" value="YjbJ_sf"/>
</dbReference>
<feature type="compositionally biased region" description="Polar residues" evidence="1">
    <location>
        <begin position="1"/>
        <end position="13"/>
    </location>
</feature>
<dbReference type="Proteomes" id="UP001212841">
    <property type="component" value="Unassembled WGS sequence"/>
</dbReference>
<comment type="caution">
    <text evidence="2">The sequence shown here is derived from an EMBL/GenBank/DDBJ whole genome shotgun (WGS) entry which is preliminary data.</text>
</comment>
<feature type="region of interest" description="Disordered" evidence="1">
    <location>
        <begin position="82"/>
        <end position="101"/>
    </location>
</feature>
<dbReference type="EMBL" id="JADGJD010000106">
    <property type="protein sequence ID" value="KAJ3054914.1"/>
    <property type="molecule type" value="Genomic_DNA"/>
</dbReference>
<dbReference type="SUPFAM" id="SSF69047">
    <property type="entry name" value="Hypothetical protein YjbJ"/>
    <property type="match status" value="2"/>
</dbReference>
<evidence type="ECO:0000313" key="2">
    <source>
        <dbReference type="EMBL" id="KAJ3054914.1"/>
    </source>
</evidence>
<feature type="region of interest" description="Disordered" evidence="1">
    <location>
        <begin position="1"/>
        <end position="52"/>
    </location>
</feature>
<dbReference type="AlphaFoldDB" id="A0AAD5X3P3"/>
<evidence type="ECO:0008006" key="4">
    <source>
        <dbReference type="Google" id="ProtNLM"/>
    </source>
</evidence>
<dbReference type="PANTHER" id="PTHR40460:SF1">
    <property type="entry name" value="CSBD-LIKE DOMAIN-CONTAINING PROTEIN"/>
    <property type="match status" value="1"/>
</dbReference>
<evidence type="ECO:0000313" key="3">
    <source>
        <dbReference type="Proteomes" id="UP001212841"/>
    </source>
</evidence>
<proteinExistence type="predicted"/>
<sequence length="101" mass="10244">MSNYQPTKTSGHASQIGGAVKQNIGSLLGDRSMQAEGASQRAQGDAEVQAAKAQQFTEGAVDAAGGNIKKHIGAMLGDESMRASGASTQAKGEAQKAANRV</sequence>
<gene>
    <name evidence="2" type="ORF">HK097_000380</name>
</gene>
<name>A0AAD5X3P3_9FUNG</name>
<organism evidence="2 3">
    <name type="scientific">Rhizophlyctis rosea</name>
    <dbReference type="NCBI Taxonomy" id="64517"/>
    <lineage>
        <taxon>Eukaryota</taxon>
        <taxon>Fungi</taxon>
        <taxon>Fungi incertae sedis</taxon>
        <taxon>Chytridiomycota</taxon>
        <taxon>Chytridiomycota incertae sedis</taxon>
        <taxon>Chytridiomycetes</taxon>
        <taxon>Rhizophlyctidales</taxon>
        <taxon>Rhizophlyctidaceae</taxon>
        <taxon>Rhizophlyctis</taxon>
    </lineage>
</organism>